<feature type="domain" description="Phosphoribosyltransferase" evidence="2">
    <location>
        <begin position="152"/>
        <end position="233"/>
    </location>
</feature>
<dbReference type="AlphaFoldDB" id="A0A3B0ZSE0"/>
<dbReference type="InterPro" id="IPR000836">
    <property type="entry name" value="PRTase_dom"/>
</dbReference>
<dbReference type="Gene3D" id="3.40.50.2020">
    <property type="match status" value="1"/>
</dbReference>
<dbReference type="InterPro" id="IPR029057">
    <property type="entry name" value="PRTase-like"/>
</dbReference>
<dbReference type="GO" id="GO:0016757">
    <property type="term" value="F:glycosyltransferase activity"/>
    <property type="evidence" value="ECO:0007669"/>
    <property type="project" value="UniProtKB-KW"/>
</dbReference>
<name>A0A3B0ZSE0_9ZZZZ</name>
<dbReference type="SUPFAM" id="SSF53271">
    <property type="entry name" value="PRTase-like"/>
    <property type="match status" value="1"/>
</dbReference>
<protein>
    <submittedName>
        <fullName evidence="3">Competence protein F homolog, phosphoribosyltransferase domain protein YhgH required for utilization of DNA as sole source of carbon and energy</fullName>
    </submittedName>
</protein>
<organism evidence="3">
    <name type="scientific">hydrothermal vent metagenome</name>
    <dbReference type="NCBI Taxonomy" id="652676"/>
    <lineage>
        <taxon>unclassified sequences</taxon>
        <taxon>metagenomes</taxon>
        <taxon>ecological metagenomes</taxon>
    </lineage>
</organism>
<evidence type="ECO:0000313" key="3">
    <source>
        <dbReference type="EMBL" id="VAW96465.1"/>
    </source>
</evidence>
<sequence length="239" mass="27094">MLEALIYAMKQWANPLSNLAITCPLCSEPSTQLICPSCTRMLPEITAQCFQCGLPLNMVDTSHHALRCGQCVKTPPAFDLCISPYPYALPINQFITQLKFQHKLYYAQVLAELLMTKIEQHAEGLPDCIIPVPLHKKRLRQRGFNQALEIARPIAKRYAIKLDVRCCTRVVSTTPQMGQTKKARQKNIRHAFKVSPHFQYKHIAIVDDVMTTGQTVNELARVLRKQGAKRIQIWSAARA</sequence>
<evidence type="ECO:0000259" key="2">
    <source>
        <dbReference type="Pfam" id="PF00156"/>
    </source>
</evidence>
<comment type="similarity">
    <text evidence="1">Belongs to the ComF/GntX family.</text>
</comment>
<dbReference type="PANTHER" id="PTHR47505:SF1">
    <property type="entry name" value="DNA UTILIZATION PROTEIN YHGH"/>
    <property type="match status" value="1"/>
</dbReference>
<dbReference type="Pfam" id="PF00156">
    <property type="entry name" value="Pribosyltran"/>
    <property type="match status" value="1"/>
</dbReference>
<dbReference type="CDD" id="cd06223">
    <property type="entry name" value="PRTases_typeI"/>
    <property type="match status" value="1"/>
</dbReference>
<keyword evidence="3" id="KW-0808">Transferase</keyword>
<evidence type="ECO:0000256" key="1">
    <source>
        <dbReference type="ARBA" id="ARBA00008007"/>
    </source>
</evidence>
<gene>
    <name evidence="3" type="ORF">MNBD_GAMMA23-1779</name>
</gene>
<proteinExistence type="inferred from homology"/>
<dbReference type="PANTHER" id="PTHR47505">
    <property type="entry name" value="DNA UTILIZATION PROTEIN YHGH"/>
    <property type="match status" value="1"/>
</dbReference>
<dbReference type="InterPro" id="IPR051910">
    <property type="entry name" value="ComF/GntX_DNA_util-trans"/>
</dbReference>
<accession>A0A3B0ZSE0</accession>
<reference evidence="3" key="1">
    <citation type="submission" date="2018-06" db="EMBL/GenBank/DDBJ databases">
        <authorList>
            <person name="Zhirakovskaya E."/>
        </authorList>
    </citation>
    <scope>NUCLEOTIDE SEQUENCE</scope>
</reference>
<keyword evidence="3" id="KW-0328">Glycosyltransferase</keyword>
<dbReference type="EMBL" id="UOFT01000052">
    <property type="protein sequence ID" value="VAW96465.1"/>
    <property type="molecule type" value="Genomic_DNA"/>
</dbReference>